<dbReference type="Gene3D" id="3.40.50.720">
    <property type="entry name" value="NAD(P)-binding Rossmann-like Domain"/>
    <property type="match status" value="1"/>
</dbReference>
<dbReference type="SUPFAM" id="SSF51735">
    <property type="entry name" value="NAD(P)-binding Rossmann-fold domains"/>
    <property type="match status" value="1"/>
</dbReference>
<dbReference type="PANTHER" id="PTHR43115">
    <property type="entry name" value="DEHYDROGENASE/REDUCTASE SDR FAMILY MEMBER 11"/>
    <property type="match status" value="1"/>
</dbReference>
<dbReference type="Proteomes" id="UP000325787">
    <property type="component" value="Chromosome"/>
</dbReference>
<dbReference type="SMART" id="SM00822">
    <property type="entry name" value="PKS_KR"/>
    <property type="match status" value="1"/>
</dbReference>
<protein>
    <submittedName>
        <fullName evidence="5">SDR family oxidoreductase</fullName>
    </submittedName>
</protein>
<evidence type="ECO:0000256" key="1">
    <source>
        <dbReference type="ARBA" id="ARBA00006484"/>
    </source>
</evidence>
<dbReference type="InterPro" id="IPR036291">
    <property type="entry name" value="NAD(P)-bd_dom_sf"/>
</dbReference>
<dbReference type="Pfam" id="PF00106">
    <property type="entry name" value="adh_short"/>
    <property type="match status" value="1"/>
</dbReference>
<dbReference type="GO" id="GO:0016616">
    <property type="term" value="F:oxidoreductase activity, acting on the CH-OH group of donors, NAD or NADP as acceptor"/>
    <property type="evidence" value="ECO:0007669"/>
    <property type="project" value="UniProtKB-ARBA"/>
</dbReference>
<dbReference type="PRINTS" id="PR00080">
    <property type="entry name" value="SDRFAMILY"/>
</dbReference>
<dbReference type="PANTHER" id="PTHR43115:SF4">
    <property type="entry name" value="DEHYDROGENASE_REDUCTASE SDR FAMILY MEMBER 11"/>
    <property type="match status" value="1"/>
</dbReference>
<evidence type="ECO:0000256" key="2">
    <source>
        <dbReference type="ARBA" id="ARBA00023002"/>
    </source>
</evidence>
<dbReference type="RefSeq" id="WP_033430980.1">
    <property type="nucleotide sequence ID" value="NZ_CP034550.1"/>
</dbReference>
<sequence>MTHDLTGRTAVVTGAASGIGAETALVLARSGARVALLARREERISDLAGRITAEGGRALAVPADVTADLSGAVDAVHAGLGRVDLVVNNAGVLVQGAFAEGDPRDWDRMVDTNLKGVLNATRAFTADLVAAGADGVADLVNISSAGAHSVYPGFGVYTATKAAVSHLSAGLRAELGPLGVRVTTVEPGLVATEMLSEYTGNPDVPAEALAAHVPCLVPADVADLVAYAASRPEHVNLKQLVVMSTRQPG</sequence>
<dbReference type="PRINTS" id="PR00081">
    <property type="entry name" value="GDHRDH"/>
</dbReference>
<dbReference type="InterPro" id="IPR020904">
    <property type="entry name" value="Sc_DH/Rdtase_CS"/>
</dbReference>
<feature type="domain" description="Ketoreductase" evidence="4">
    <location>
        <begin position="8"/>
        <end position="193"/>
    </location>
</feature>
<dbReference type="KEGG" id="ssyi:EKG83_16405"/>
<dbReference type="AlphaFoldDB" id="A0A5Q0GZ66"/>
<dbReference type="FunFam" id="3.40.50.720:FF:000047">
    <property type="entry name" value="NADP-dependent L-serine/L-allo-threonine dehydrogenase"/>
    <property type="match status" value="1"/>
</dbReference>
<evidence type="ECO:0000313" key="5">
    <source>
        <dbReference type="EMBL" id="QFZ18820.1"/>
    </source>
</evidence>
<dbReference type="PROSITE" id="PS00061">
    <property type="entry name" value="ADH_SHORT"/>
    <property type="match status" value="1"/>
</dbReference>
<dbReference type="InterPro" id="IPR057326">
    <property type="entry name" value="KR_dom"/>
</dbReference>
<dbReference type="InterPro" id="IPR002347">
    <property type="entry name" value="SDR_fam"/>
</dbReference>
<dbReference type="EMBL" id="CP034550">
    <property type="protein sequence ID" value="QFZ18820.1"/>
    <property type="molecule type" value="Genomic_DNA"/>
</dbReference>
<organism evidence="5 6">
    <name type="scientific">Saccharothrix syringae</name>
    <name type="common">Nocardiopsis syringae</name>
    <dbReference type="NCBI Taxonomy" id="103733"/>
    <lineage>
        <taxon>Bacteria</taxon>
        <taxon>Bacillati</taxon>
        <taxon>Actinomycetota</taxon>
        <taxon>Actinomycetes</taxon>
        <taxon>Pseudonocardiales</taxon>
        <taxon>Pseudonocardiaceae</taxon>
        <taxon>Saccharothrix</taxon>
    </lineage>
</organism>
<evidence type="ECO:0000259" key="4">
    <source>
        <dbReference type="SMART" id="SM00822"/>
    </source>
</evidence>
<evidence type="ECO:0000256" key="3">
    <source>
        <dbReference type="RuleBase" id="RU000363"/>
    </source>
</evidence>
<comment type="similarity">
    <text evidence="1 3">Belongs to the short-chain dehydrogenases/reductases (SDR) family.</text>
</comment>
<keyword evidence="2" id="KW-0560">Oxidoreductase</keyword>
<reference evidence="6" key="1">
    <citation type="journal article" date="2021" name="Curr. Microbiol.">
        <title>Complete genome of nocamycin-producing strain Saccharothrix syringae NRRL B-16468 reveals the biosynthetic potential for secondary metabolites.</title>
        <authorList>
            <person name="Mo X."/>
            <person name="Yang S."/>
        </authorList>
    </citation>
    <scope>NUCLEOTIDE SEQUENCE [LARGE SCALE GENOMIC DNA]</scope>
    <source>
        <strain evidence="6">ATCC 51364 / DSM 43886 / JCM 6844 / KCTC 9398 / NBRC 14523 / NRRL B-16468 / INA 2240</strain>
    </source>
</reference>
<proteinExistence type="inferred from homology"/>
<accession>A0A5Q0GZ66</accession>
<evidence type="ECO:0000313" key="6">
    <source>
        <dbReference type="Proteomes" id="UP000325787"/>
    </source>
</evidence>
<name>A0A5Q0GZ66_SACSY</name>
<keyword evidence="6" id="KW-1185">Reference proteome</keyword>
<gene>
    <name evidence="5" type="ORF">EKG83_16405</name>
</gene>
<dbReference type="OrthoDB" id="9775296at2"/>